<protein>
    <submittedName>
        <fullName evidence="1">Uncharacterized protein</fullName>
    </submittedName>
</protein>
<evidence type="ECO:0000313" key="2">
    <source>
        <dbReference type="Proteomes" id="UP001060170"/>
    </source>
</evidence>
<evidence type="ECO:0000313" key="1">
    <source>
        <dbReference type="EMBL" id="KAI7936918.1"/>
    </source>
</evidence>
<organism evidence="1 2">
    <name type="scientific">Puccinia striiformis f. sp. tritici</name>
    <dbReference type="NCBI Taxonomy" id="168172"/>
    <lineage>
        <taxon>Eukaryota</taxon>
        <taxon>Fungi</taxon>
        <taxon>Dikarya</taxon>
        <taxon>Basidiomycota</taxon>
        <taxon>Pucciniomycotina</taxon>
        <taxon>Pucciniomycetes</taxon>
        <taxon>Pucciniales</taxon>
        <taxon>Pucciniaceae</taxon>
        <taxon>Puccinia</taxon>
    </lineage>
</organism>
<keyword evidence="2" id="KW-1185">Reference proteome</keyword>
<sequence>MAWRDRVQWQSPPRRTSQLAAQQEVEDNESADQDRLDLSSTLGVNTDSLMHDLDDDLSSLNSSVKRPRLSEYSLNSQVQPTAREPTNPFANKPLRSSTTTSSTNHSNPFGSKSTNKHPTPPTPELKKSGKFFDRVDQLNNTSSSKIRDNANNLKHKVKQSTLLDFAAKKSD</sequence>
<comment type="caution">
    <text evidence="1">The sequence shown here is derived from an EMBL/GenBank/DDBJ whole genome shotgun (WGS) entry which is preliminary data.</text>
</comment>
<gene>
    <name evidence="1" type="ORF">MJO28_015817</name>
</gene>
<reference evidence="2" key="2">
    <citation type="journal article" date="2018" name="Mol. Plant Microbe Interact.">
        <title>Genome sequence resources for the wheat stripe rust pathogen (Puccinia striiformis f. sp. tritici) and the barley stripe rust pathogen (Puccinia striiformis f. sp. hordei).</title>
        <authorList>
            <person name="Xia C."/>
            <person name="Wang M."/>
            <person name="Yin C."/>
            <person name="Cornejo O.E."/>
            <person name="Hulbert S.H."/>
            <person name="Chen X."/>
        </authorList>
    </citation>
    <scope>NUCLEOTIDE SEQUENCE [LARGE SCALE GENOMIC DNA]</scope>
    <source>
        <strain evidence="2">93-210</strain>
    </source>
</reference>
<reference evidence="2" key="1">
    <citation type="journal article" date="2018" name="BMC Genomics">
        <title>Genomic insights into host adaptation between the wheat stripe rust pathogen (Puccinia striiformis f. sp. tritici) and the barley stripe rust pathogen (Puccinia striiformis f. sp. hordei).</title>
        <authorList>
            <person name="Xia C."/>
            <person name="Wang M."/>
            <person name="Yin C."/>
            <person name="Cornejo O.E."/>
            <person name="Hulbert S.H."/>
            <person name="Chen X."/>
        </authorList>
    </citation>
    <scope>NUCLEOTIDE SEQUENCE [LARGE SCALE GENOMIC DNA]</scope>
    <source>
        <strain evidence="2">93-210</strain>
    </source>
</reference>
<dbReference type="EMBL" id="CM045881">
    <property type="protein sequence ID" value="KAI7936918.1"/>
    <property type="molecule type" value="Genomic_DNA"/>
</dbReference>
<proteinExistence type="predicted"/>
<name>A0ACC0DQ01_9BASI</name>
<reference evidence="1 2" key="3">
    <citation type="journal article" date="2022" name="Microbiol. Spectr.">
        <title>Folding features and dynamics of 3D genome architecture in plant fungal pathogens.</title>
        <authorList>
            <person name="Xia C."/>
        </authorList>
    </citation>
    <scope>NUCLEOTIDE SEQUENCE [LARGE SCALE GENOMIC DNA]</scope>
    <source>
        <strain evidence="1 2">93-210</strain>
    </source>
</reference>
<accession>A0ACC0DQ01</accession>
<dbReference type="Proteomes" id="UP001060170">
    <property type="component" value="Chromosome 17"/>
</dbReference>